<feature type="transmembrane region" description="Helical" evidence="2">
    <location>
        <begin position="9"/>
        <end position="31"/>
    </location>
</feature>
<name>A0A8H2K4I4_9MICO</name>
<dbReference type="SUPFAM" id="SSF54001">
    <property type="entry name" value="Cysteine proteinases"/>
    <property type="match status" value="1"/>
</dbReference>
<organism evidence="4 5">
    <name type="scientific">Rhodoglobus vestalii</name>
    <dbReference type="NCBI Taxonomy" id="193384"/>
    <lineage>
        <taxon>Bacteria</taxon>
        <taxon>Bacillati</taxon>
        <taxon>Actinomycetota</taxon>
        <taxon>Actinomycetes</taxon>
        <taxon>Micrococcales</taxon>
        <taxon>Microbacteriaceae</taxon>
        <taxon>Rhodoglobus</taxon>
    </lineage>
</organism>
<proteinExistence type="predicted"/>
<sequence length="763" mass="80851">MTGTVSRSFLLVTTALLWSAIALAAAAMWPIYRSPELITLIAAGIAAGTLLAVVSLVRRWSFVITAIAAVVVFLVIGVPVAVPSAAQYSVLPTPSGLVDLVFGVALGWKQLLTISLPVGSYQALLVPALVLVLGSTVVSLSIAFRTRAAELSVISPIVVFVTAVAFGPTYPARPLILAMSLLIVVALTLVWFRWRRRRDTVNALEATRDTARGVQRTREFGFAGARTVVSAVVVLALAASAAVGITSLLPPSNDRSVLRTTIVEPFDPRDYVSPLSGFRSYWQPSSANSALFVVSGVPLGTRIRLATLDSYDGIVYAVGSGRVTSASGSFTRVPSRVDQSDVAGDQVTMSITVAGYTGVWLPTVGLLEEINFDGARASALGDSFYYNTVSGTAAVTERLTSGDSYSFRGVLTTQPSAEEVQSLTPGTAEVPPIGESPAQLTEKLDQYAGGTTTPGERLAAMLSGLAADGYVSHGVGVDEPVSRSGHSAGRIAELVTAPQMIGDGEQYAVAASLMANELGFPARAVLGFVTSDPQIRGDDVQAWIEVNTAEYGWVTLDPNPPLREIPTELPDDAAQVARPQTIVEPPEVESDVTNRQSNPDSEQALQSGLDPVLQAVLAALRILGGVLLVLLVLAAPFAVIIAAKVRRRLLRRRANTTLGQISGGWQEFADALVDHGYSPPPSATRTEIAGVLQVPEAYELAVHADRAIFSGADPRSDEVDEFWTKVAHLENQLHAGLSRRARLRSKISLRSLGGDSVTRLFRQ</sequence>
<dbReference type="PANTHER" id="PTHR42736">
    <property type="entry name" value="PROTEIN-GLUTAMINE GAMMA-GLUTAMYLTRANSFERASE"/>
    <property type="match status" value="1"/>
</dbReference>
<protein>
    <submittedName>
        <fullName evidence="4">Transglutaminase superfamily protein</fullName>
    </submittedName>
</protein>
<feature type="transmembrane region" description="Helical" evidence="2">
    <location>
        <begin position="37"/>
        <end position="57"/>
    </location>
</feature>
<keyword evidence="5" id="KW-1185">Reference proteome</keyword>
<dbReference type="Proteomes" id="UP000316560">
    <property type="component" value="Unassembled WGS sequence"/>
</dbReference>
<comment type="caution">
    <text evidence="4">The sequence shown here is derived from an EMBL/GenBank/DDBJ whole genome shotgun (WGS) entry which is preliminary data.</text>
</comment>
<evidence type="ECO:0000313" key="4">
    <source>
        <dbReference type="EMBL" id="TQO19025.1"/>
    </source>
</evidence>
<dbReference type="InterPro" id="IPR052901">
    <property type="entry name" value="Bact_TGase-like"/>
</dbReference>
<evidence type="ECO:0000256" key="1">
    <source>
        <dbReference type="SAM" id="MobiDB-lite"/>
    </source>
</evidence>
<feature type="transmembrane region" description="Helical" evidence="2">
    <location>
        <begin position="622"/>
        <end position="643"/>
    </location>
</feature>
<feature type="compositionally biased region" description="Polar residues" evidence="1">
    <location>
        <begin position="591"/>
        <end position="605"/>
    </location>
</feature>
<accession>A0A8H2K4I4</accession>
<dbReference type="Gene3D" id="3.10.620.30">
    <property type="match status" value="1"/>
</dbReference>
<keyword evidence="2" id="KW-0472">Membrane</keyword>
<dbReference type="OrthoDB" id="3651060at2"/>
<dbReference type="InterPro" id="IPR002931">
    <property type="entry name" value="Transglutaminase-like"/>
</dbReference>
<keyword evidence="2" id="KW-0812">Transmembrane</keyword>
<keyword evidence="2" id="KW-1133">Transmembrane helix</keyword>
<evidence type="ECO:0000313" key="5">
    <source>
        <dbReference type="Proteomes" id="UP000316560"/>
    </source>
</evidence>
<dbReference type="Pfam" id="PF01841">
    <property type="entry name" value="Transglut_core"/>
    <property type="match status" value="1"/>
</dbReference>
<evidence type="ECO:0000256" key="2">
    <source>
        <dbReference type="SAM" id="Phobius"/>
    </source>
</evidence>
<feature type="transmembrane region" description="Helical" evidence="2">
    <location>
        <begin position="176"/>
        <end position="194"/>
    </location>
</feature>
<feature type="transmembrane region" description="Helical" evidence="2">
    <location>
        <begin position="228"/>
        <end position="249"/>
    </location>
</feature>
<dbReference type="EMBL" id="VFRA01000001">
    <property type="protein sequence ID" value="TQO19025.1"/>
    <property type="molecule type" value="Genomic_DNA"/>
</dbReference>
<evidence type="ECO:0000259" key="3">
    <source>
        <dbReference type="SMART" id="SM00460"/>
    </source>
</evidence>
<dbReference type="InterPro" id="IPR038765">
    <property type="entry name" value="Papain-like_cys_pep_sf"/>
</dbReference>
<feature type="transmembrane region" description="Helical" evidence="2">
    <location>
        <begin position="151"/>
        <end position="170"/>
    </location>
</feature>
<dbReference type="AlphaFoldDB" id="A0A8H2K4I4"/>
<dbReference type="PANTHER" id="PTHR42736:SF1">
    <property type="entry name" value="PROTEIN-GLUTAMINE GAMMA-GLUTAMYLTRANSFERASE"/>
    <property type="match status" value="1"/>
</dbReference>
<reference evidence="4 5" key="1">
    <citation type="submission" date="2019-06" db="EMBL/GenBank/DDBJ databases">
        <title>Sequencing the genomes of 1000 actinobacteria strains.</title>
        <authorList>
            <person name="Klenk H.-P."/>
        </authorList>
    </citation>
    <scope>NUCLEOTIDE SEQUENCE [LARGE SCALE GENOMIC DNA]</scope>
    <source>
        <strain evidence="4 5">DSM 21947</strain>
    </source>
</reference>
<feature type="transmembrane region" description="Helical" evidence="2">
    <location>
        <begin position="121"/>
        <end position="144"/>
    </location>
</feature>
<feature type="region of interest" description="Disordered" evidence="1">
    <location>
        <begin position="586"/>
        <end position="605"/>
    </location>
</feature>
<dbReference type="RefSeq" id="WP_141989545.1">
    <property type="nucleotide sequence ID" value="NZ_VFRA01000001.1"/>
</dbReference>
<feature type="domain" description="Transglutaminase-like" evidence="3">
    <location>
        <begin position="496"/>
        <end position="560"/>
    </location>
</feature>
<dbReference type="SMART" id="SM00460">
    <property type="entry name" value="TGc"/>
    <property type="match status" value="1"/>
</dbReference>
<gene>
    <name evidence="4" type="ORF">FB472_0557</name>
</gene>
<feature type="transmembrane region" description="Helical" evidence="2">
    <location>
        <begin position="62"/>
        <end position="82"/>
    </location>
</feature>